<dbReference type="InterPro" id="IPR007110">
    <property type="entry name" value="Ig-like_dom"/>
</dbReference>
<organism evidence="11 12">
    <name type="scientific">Aldrovandia affinis</name>
    <dbReference type="NCBI Taxonomy" id="143900"/>
    <lineage>
        <taxon>Eukaryota</taxon>
        <taxon>Metazoa</taxon>
        <taxon>Chordata</taxon>
        <taxon>Craniata</taxon>
        <taxon>Vertebrata</taxon>
        <taxon>Euteleostomi</taxon>
        <taxon>Actinopterygii</taxon>
        <taxon>Neopterygii</taxon>
        <taxon>Teleostei</taxon>
        <taxon>Notacanthiformes</taxon>
        <taxon>Halosauridae</taxon>
        <taxon>Aldrovandia</taxon>
    </lineage>
</organism>
<name>A0AAD7SLF0_9TELE</name>
<evidence type="ECO:0000256" key="2">
    <source>
        <dbReference type="ARBA" id="ARBA00008727"/>
    </source>
</evidence>
<keyword evidence="5 8" id="KW-1133">Transmembrane helix</keyword>
<protein>
    <recommendedName>
        <fullName evidence="10">Ig-like domain-containing protein</fullName>
    </recommendedName>
</protein>
<evidence type="ECO:0000256" key="5">
    <source>
        <dbReference type="ARBA" id="ARBA00022989"/>
    </source>
</evidence>
<keyword evidence="12" id="KW-1185">Reference proteome</keyword>
<evidence type="ECO:0000256" key="3">
    <source>
        <dbReference type="ARBA" id="ARBA00022692"/>
    </source>
</evidence>
<proteinExistence type="inferred from homology"/>
<dbReference type="InterPro" id="IPR013783">
    <property type="entry name" value="Ig-like_fold"/>
</dbReference>
<evidence type="ECO:0000259" key="10">
    <source>
        <dbReference type="PROSITE" id="PS50835"/>
    </source>
</evidence>
<evidence type="ECO:0000256" key="7">
    <source>
        <dbReference type="ARBA" id="ARBA00023180"/>
    </source>
</evidence>
<feature type="domain" description="Ig-like" evidence="10">
    <location>
        <begin position="39"/>
        <end position="131"/>
    </location>
</feature>
<keyword evidence="4 9" id="KW-0732">Signal</keyword>
<evidence type="ECO:0000256" key="1">
    <source>
        <dbReference type="ARBA" id="ARBA00004479"/>
    </source>
</evidence>
<dbReference type="PANTHER" id="PTHR32178">
    <property type="entry name" value="FAM187"/>
    <property type="match status" value="1"/>
</dbReference>
<evidence type="ECO:0000313" key="12">
    <source>
        <dbReference type="Proteomes" id="UP001221898"/>
    </source>
</evidence>
<feature type="transmembrane region" description="Helical" evidence="8">
    <location>
        <begin position="385"/>
        <end position="405"/>
    </location>
</feature>
<dbReference type="SMART" id="SM00409">
    <property type="entry name" value="IG"/>
    <property type="match status" value="2"/>
</dbReference>
<keyword evidence="7" id="KW-0325">Glycoprotein</keyword>
<gene>
    <name evidence="11" type="ORF">AAFF_G00341760</name>
</gene>
<dbReference type="InterPro" id="IPR036179">
    <property type="entry name" value="Ig-like_dom_sf"/>
</dbReference>
<dbReference type="Pfam" id="PF07686">
    <property type="entry name" value="V-set"/>
    <property type="match status" value="1"/>
</dbReference>
<evidence type="ECO:0000256" key="8">
    <source>
        <dbReference type="SAM" id="Phobius"/>
    </source>
</evidence>
<reference evidence="11" key="1">
    <citation type="journal article" date="2023" name="Science">
        <title>Genome structures resolve the early diversification of teleost fishes.</title>
        <authorList>
            <person name="Parey E."/>
            <person name="Louis A."/>
            <person name="Montfort J."/>
            <person name="Bouchez O."/>
            <person name="Roques C."/>
            <person name="Iampietro C."/>
            <person name="Lluch J."/>
            <person name="Castinel A."/>
            <person name="Donnadieu C."/>
            <person name="Desvignes T."/>
            <person name="Floi Bucao C."/>
            <person name="Jouanno E."/>
            <person name="Wen M."/>
            <person name="Mejri S."/>
            <person name="Dirks R."/>
            <person name="Jansen H."/>
            <person name="Henkel C."/>
            <person name="Chen W.J."/>
            <person name="Zahm M."/>
            <person name="Cabau C."/>
            <person name="Klopp C."/>
            <person name="Thompson A.W."/>
            <person name="Robinson-Rechavi M."/>
            <person name="Braasch I."/>
            <person name="Lecointre G."/>
            <person name="Bobe J."/>
            <person name="Postlethwait J.H."/>
            <person name="Berthelot C."/>
            <person name="Roest Crollius H."/>
            <person name="Guiguen Y."/>
        </authorList>
    </citation>
    <scope>NUCLEOTIDE SEQUENCE</scope>
    <source>
        <strain evidence="11">NC1722</strain>
    </source>
</reference>
<feature type="signal peptide" evidence="9">
    <location>
        <begin position="1"/>
        <end position="15"/>
    </location>
</feature>
<feature type="domain" description="Ig-like" evidence="10">
    <location>
        <begin position="285"/>
        <end position="348"/>
    </location>
</feature>
<dbReference type="Gene3D" id="2.60.40.10">
    <property type="entry name" value="Immunoglobulins"/>
    <property type="match status" value="2"/>
</dbReference>
<keyword evidence="6 8" id="KW-0472">Membrane</keyword>
<dbReference type="InterPro" id="IPR013106">
    <property type="entry name" value="Ig_V-set"/>
</dbReference>
<evidence type="ECO:0000313" key="11">
    <source>
        <dbReference type="EMBL" id="KAJ8404403.1"/>
    </source>
</evidence>
<sequence>MRVALRLLLLQLCLAFPSLLSAYEAPEDKEDVFARKACPAFLVFDSMAYLEDMTIELPCHCKPEEAHSVVWYYQKRLRGGNARVLTDFEGTVSVDSSQVGHGTDLRSRFSIRLFSLLIFRAQEADSGHYLCGTASGQFFYGYHVDVQRVRRVSFPRRPGVPAPRRAAGTGQPYRVFTSFWPWSVCDRCGVPGEQTRVGLCYLRSDYLSVRYVSAAAAAPCGSAAVPRRFRLADGEMGAELAVRSCRATCSLEPAEAAERKNLLEFLGYGGTSERVPVYYHSHPAGAPLVLACPGAKPQHAVAWDRERRPMYRARYMEGLNRTARVYIDAGHHLHFRPVRLEDEGRYYCWLQGRPAAEIRLGVYLRLGRRRQIDDPEATHALRAIALSYAAYSMVFLLFVAVRFCWRSLKRKTV</sequence>
<dbReference type="InterPro" id="IPR039311">
    <property type="entry name" value="FAM187A/B"/>
</dbReference>
<evidence type="ECO:0000256" key="6">
    <source>
        <dbReference type="ARBA" id="ARBA00023136"/>
    </source>
</evidence>
<comment type="subcellular location">
    <subcellularLocation>
        <location evidence="1">Membrane</location>
        <topology evidence="1">Single-pass type I membrane protein</topology>
    </subcellularLocation>
</comment>
<evidence type="ECO:0000256" key="9">
    <source>
        <dbReference type="SAM" id="SignalP"/>
    </source>
</evidence>
<accession>A0AAD7SLF0</accession>
<dbReference type="SUPFAM" id="SSF48726">
    <property type="entry name" value="Immunoglobulin"/>
    <property type="match status" value="2"/>
</dbReference>
<feature type="chain" id="PRO_5042148209" description="Ig-like domain-containing protein" evidence="9">
    <location>
        <begin position="16"/>
        <end position="413"/>
    </location>
</feature>
<dbReference type="GO" id="GO:0016020">
    <property type="term" value="C:membrane"/>
    <property type="evidence" value="ECO:0007669"/>
    <property type="project" value="UniProtKB-SubCell"/>
</dbReference>
<comment type="similarity">
    <text evidence="2">Belongs to the FAM187 family.</text>
</comment>
<dbReference type="PANTHER" id="PTHR32178:SF7">
    <property type="entry name" value="IG-LIKE V-TYPE DOMAIN-CONTAINING PROTEIN FAM187A"/>
    <property type="match status" value="1"/>
</dbReference>
<dbReference type="InterPro" id="IPR003599">
    <property type="entry name" value="Ig_sub"/>
</dbReference>
<evidence type="ECO:0000256" key="4">
    <source>
        <dbReference type="ARBA" id="ARBA00022729"/>
    </source>
</evidence>
<dbReference type="PROSITE" id="PS50835">
    <property type="entry name" value="IG_LIKE"/>
    <property type="match status" value="2"/>
</dbReference>
<dbReference type="Proteomes" id="UP001221898">
    <property type="component" value="Unassembled WGS sequence"/>
</dbReference>
<comment type="caution">
    <text evidence="11">The sequence shown here is derived from an EMBL/GenBank/DDBJ whole genome shotgun (WGS) entry which is preliminary data.</text>
</comment>
<dbReference type="AlphaFoldDB" id="A0AAD7SLF0"/>
<dbReference type="EMBL" id="JAINUG010000054">
    <property type="protein sequence ID" value="KAJ8404403.1"/>
    <property type="molecule type" value="Genomic_DNA"/>
</dbReference>
<keyword evidence="3 8" id="KW-0812">Transmembrane</keyword>